<dbReference type="EMBL" id="CP146843">
    <property type="protein sequence ID" value="WYY26653.1"/>
    <property type="molecule type" value="Genomic_DNA"/>
</dbReference>
<dbReference type="InterPro" id="IPR022496">
    <property type="entry name" value="T6A_TsaB"/>
</dbReference>
<sequence>MELSRAKKYIILDISANVQIVILSTKDTIISIKKKTFKQDFVSGMIPLISEILNENKLILKDVSGIIVGSGPGSYIGSRLAVLTSKILALELNIPLYQISSLLLLSSGYEYKILTPKIYAKKNFFYSLSLDNNKIVLSENIYAQDFLNNFDNNILLDESNFKISLEKIFFYMKKVLNPSVLIPTYYTHY</sequence>
<dbReference type="InterPro" id="IPR000905">
    <property type="entry name" value="Gcp-like_dom"/>
</dbReference>
<reference evidence="2" key="1">
    <citation type="submission" date="2024-03" db="EMBL/GenBank/DDBJ databases">
        <title>The Complete Genome of 'Candidatus Phytoplasma fraxini' AshY1 from the Ash Yellows Group.</title>
        <authorList>
            <person name="Boehm J.W."/>
            <person name="Huettel B."/>
            <person name="Schneider B."/>
            <person name="Kube M."/>
        </authorList>
    </citation>
    <scope>NUCLEOTIDE SEQUENCE [LARGE SCALE GENOMIC DNA]</scope>
    <source>
        <strain evidence="2">AshY1</strain>
    </source>
</reference>
<gene>
    <name evidence="2" type="ORF">AshY1_05570</name>
</gene>
<name>A0ABZ2U8X3_ASHYP</name>
<evidence type="ECO:0000313" key="2">
    <source>
        <dbReference type="EMBL" id="WYY26653.1"/>
    </source>
</evidence>
<dbReference type="Gene3D" id="3.30.420.200">
    <property type="match status" value="1"/>
</dbReference>
<dbReference type="Proteomes" id="UP001484199">
    <property type="component" value="Chromosome"/>
</dbReference>
<proteinExistence type="predicted"/>
<accession>A0ABZ2U8X3</accession>
<dbReference type="RefSeq" id="WP_341266554.1">
    <property type="nucleotide sequence ID" value="NZ_CP146843.1"/>
</dbReference>
<feature type="domain" description="Gcp-like" evidence="1">
    <location>
        <begin position="41"/>
        <end position="106"/>
    </location>
</feature>
<dbReference type="InterPro" id="IPR043129">
    <property type="entry name" value="ATPase_NBD"/>
</dbReference>
<evidence type="ECO:0000313" key="3">
    <source>
        <dbReference type="Proteomes" id="UP001484199"/>
    </source>
</evidence>
<dbReference type="Pfam" id="PF00814">
    <property type="entry name" value="TsaD"/>
    <property type="match status" value="1"/>
</dbReference>
<dbReference type="SUPFAM" id="SSF53067">
    <property type="entry name" value="Actin-like ATPase domain"/>
    <property type="match status" value="1"/>
</dbReference>
<keyword evidence="3" id="KW-1185">Reference proteome</keyword>
<dbReference type="NCBIfam" id="TIGR03725">
    <property type="entry name" value="T6A_YeaZ"/>
    <property type="match status" value="1"/>
</dbReference>
<protein>
    <submittedName>
        <fullName evidence="2">tRNA threonylcarbamoyladenosine complex dimerization subunit type 1</fullName>
    </submittedName>
</protein>
<dbReference type="Gene3D" id="3.30.420.40">
    <property type="match status" value="1"/>
</dbReference>
<organism evidence="2 3">
    <name type="scientific">Ash yellows phytoplasma</name>
    <dbReference type="NCBI Taxonomy" id="35780"/>
    <lineage>
        <taxon>Bacteria</taxon>
        <taxon>Bacillati</taxon>
        <taxon>Mycoplasmatota</taxon>
        <taxon>Mollicutes</taxon>
        <taxon>Acholeplasmatales</taxon>
        <taxon>Acholeplasmataceae</taxon>
        <taxon>Candidatus Phytoplasma</taxon>
        <taxon>16SrVII (Ash yellows group)</taxon>
    </lineage>
</organism>
<evidence type="ECO:0000259" key="1">
    <source>
        <dbReference type="Pfam" id="PF00814"/>
    </source>
</evidence>